<dbReference type="eggNOG" id="COG0110">
    <property type="taxonomic scope" value="Bacteria"/>
</dbReference>
<dbReference type="GO" id="GO:0005829">
    <property type="term" value="C:cytosol"/>
    <property type="evidence" value="ECO:0007669"/>
    <property type="project" value="TreeGrafter"/>
</dbReference>
<gene>
    <name evidence="3" type="ORF">W5A_13230</name>
</gene>
<evidence type="ECO:0000256" key="2">
    <source>
        <dbReference type="ARBA" id="ARBA00022679"/>
    </source>
</evidence>
<comment type="similarity">
    <text evidence="1">Belongs to the transferase hexapeptide repeat family.</text>
</comment>
<evidence type="ECO:0000313" key="4">
    <source>
        <dbReference type="Proteomes" id="UP000005938"/>
    </source>
</evidence>
<dbReference type="CDD" id="cd04647">
    <property type="entry name" value="LbH_MAT_like"/>
    <property type="match status" value="1"/>
</dbReference>
<dbReference type="InterPro" id="IPR011004">
    <property type="entry name" value="Trimer_LpxA-like_sf"/>
</dbReference>
<keyword evidence="4" id="KW-1185">Reference proteome</keyword>
<evidence type="ECO:0000256" key="1">
    <source>
        <dbReference type="ARBA" id="ARBA00007274"/>
    </source>
</evidence>
<dbReference type="SUPFAM" id="SSF51161">
    <property type="entry name" value="Trimeric LpxA-like enzymes"/>
    <property type="match status" value="1"/>
</dbReference>
<dbReference type="PANTHER" id="PTHR23416">
    <property type="entry name" value="SIALIC ACID SYNTHASE-RELATED"/>
    <property type="match status" value="1"/>
</dbReference>
<dbReference type="GO" id="GO:0008374">
    <property type="term" value="F:O-acyltransferase activity"/>
    <property type="evidence" value="ECO:0007669"/>
    <property type="project" value="TreeGrafter"/>
</dbReference>
<comment type="caution">
    <text evidence="3">The sequence shown here is derived from an EMBL/GenBank/DDBJ whole genome shotgun (WGS) entry which is preliminary data.</text>
</comment>
<evidence type="ECO:0000313" key="3">
    <source>
        <dbReference type="EMBL" id="EID71667.1"/>
    </source>
</evidence>
<dbReference type="STRING" id="946077.W5A_13230"/>
<name>I0W5K1_9FLAO</name>
<keyword evidence="2" id="KW-0808">Transferase</keyword>
<dbReference type="Pfam" id="PF14602">
    <property type="entry name" value="Hexapep_2"/>
    <property type="match status" value="1"/>
</dbReference>
<dbReference type="PANTHER" id="PTHR23416:SF23">
    <property type="entry name" value="ACETYLTRANSFERASE C18B11.09C-RELATED"/>
    <property type="match status" value="1"/>
</dbReference>
<dbReference type="InterPro" id="IPR001451">
    <property type="entry name" value="Hexapep"/>
</dbReference>
<proteinExistence type="inferred from homology"/>
<reference evidence="3 4" key="1">
    <citation type="journal article" date="2012" name="J. Bacteriol.">
        <title>Genome Sequence of the Halotolerant Bacterium Imtechella halotolerans K1T.</title>
        <authorList>
            <person name="Kumar S."/>
            <person name="Vikram S."/>
            <person name="Subramanian S."/>
            <person name="Raghava G.P."/>
            <person name="Pinnaka A.K."/>
        </authorList>
    </citation>
    <scope>NUCLEOTIDE SEQUENCE [LARGE SCALE GENOMIC DNA]</scope>
    <source>
        <strain evidence="3 4">K1</strain>
    </source>
</reference>
<protein>
    <recommendedName>
        <fullName evidence="5">Acyltransferase</fullName>
    </recommendedName>
</protein>
<dbReference type="InterPro" id="IPR051159">
    <property type="entry name" value="Hexapeptide_acetyltransf"/>
</dbReference>
<dbReference type="EMBL" id="AJJU01000040">
    <property type="protein sequence ID" value="EID71667.1"/>
    <property type="molecule type" value="Genomic_DNA"/>
</dbReference>
<accession>I0W5K1</accession>
<sequence>FFWNCTTNHSQIIFIGLRYVILKSLIMSCGKNVKIGTNVQILSWENLSIGSNVSVHSNCYLDASGGITIGNDVSIAHNSSILSTNHDWSDYTVPIKYNKLKYRKVEISDDVWIGCGCRVLSGVVIGKRSIVAAGSVVNKIVNSNIIVGGVPAKEIKEI</sequence>
<dbReference type="AlphaFoldDB" id="I0W5K1"/>
<organism evidence="3 4">
    <name type="scientific">Imtechella halotolerans K1</name>
    <dbReference type="NCBI Taxonomy" id="946077"/>
    <lineage>
        <taxon>Bacteria</taxon>
        <taxon>Pseudomonadati</taxon>
        <taxon>Bacteroidota</taxon>
        <taxon>Flavobacteriia</taxon>
        <taxon>Flavobacteriales</taxon>
        <taxon>Flavobacteriaceae</taxon>
        <taxon>Imtechella</taxon>
    </lineage>
</organism>
<dbReference type="Proteomes" id="UP000005938">
    <property type="component" value="Unassembled WGS sequence"/>
</dbReference>
<feature type="non-terminal residue" evidence="3">
    <location>
        <position position="1"/>
    </location>
</feature>
<dbReference type="Pfam" id="PF00132">
    <property type="entry name" value="Hexapep"/>
    <property type="match status" value="1"/>
</dbReference>
<evidence type="ECO:0008006" key="5">
    <source>
        <dbReference type="Google" id="ProtNLM"/>
    </source>
</evidence>
<dbReference type="Gene3D" id="2.160.10.10">
    <property type="entry name" value="Hexapeptide repeat proteins"/>
    <property type="match status" value="1"/>
</dbReference>